<evidence type="ECO:0000313" key="4">
    <source>
        <dbReference type="Proteomes" id="UP001551482"/>
    </source>
</evidence>
<comment type="caution">
    <text evidence="3">The sequence shown here is derived from an EMBL/GenBank/DDBJ whole genome shotgun (WGS) entry which is preliminary data.</text>
</comment>
<dbReference type="SMART" id="SM00773">
    <property type="entry name" value="WGR"/>
    <property type="match status" value="1"/>
</dbReference>
<dbReference type="SUPFAM" id="SSF142921">
    <property type="entry name" value="WGR domain-like"/>
    <property type="match status" value="1"/>
</dbReference>
<evidence type="ECO:0000259" key="2">
    <source>
        <dbReference type="PROSITE" id="PS51977"/>
    </source>
</evidence>
<dbReference type="SUPFAM" id="SSF50998">
    <property type="entry name" value="Quinoprotein alcohol dehydrogenase-like"/>
    <property type="match status" value="1"/>
</dbReference>
<dbReference type="PANTHER" id="PTHR30634">
    <property type="entry name" value="OUTER MEMBRANE LOLAB LIPOPROTEIN INSERTION APPARATUS"/>
    <property type="match status" value="1"/>
</dbReference>
<proteinExistence type="predicted"/>
<dbReference type="InterPro" id="IPR015943">
    <property type="entry name" value="WD40/YVTN_repeat-like_dom_sf"/>
</dbReference>
<dbReference type="InterPro" id="IPR008893">
    <property type="entry name" value="WGR_domain"/>
</dbReference>
<dbReference type="InterPro" id="IPR002372">
    <property type="entry name" value="PQQ_rpt_dom"/>
</dbReference>
<dbReference type="InterPro" id="IPR049809">
    <property type="entry name" value="YehF/YfeS-like_WGR"/>
</dbReference>
<evidence type="ECO:0000313" key="3">
    <source>
        <dbReference type="EMBL" id="MEU8133559.1"/>
    </source>
</evidence>
<dbReference type="Proteomes" id="UP001551482">
    <property type="component" value="Unassembled WGS sequence"/>
</dbReference>
<dbReference type="EMBL" id="JBEZFP010000015">
    <property type="protein sequence ID" value="MEU8133559.1"/>
    <property type="molecule type" value="Genomic_DNA"/>
</dbReference>
<name>A0ABV3DCT9_9ACTN</name>
<dbReference type="Pfam" id="PF05406">
    <property type="entry name" value="WGR"/>
    <property type="match status" value="1"/>
</dbReference>
<dbReference type="Gene3D" id="2.130.10.10">
    <property type="entry name" value="YVTN repeat-like/Quinoprotein amine dehydrogenase"/>
    <property type="match status" value="1"/>
</dbReference>
<dbReference type="InterPro" id="IPR050458">
    <property type="entry name" value="LolB"/>
</dbReference>
<dbReference type="InterPro" id="IPR036930">
    <property type="entry name" value="WGR_dom_sf"/>
</dbReference>
<dbReference type="RefSeq" id="WP_358351236.1">
    <property type="nucleotide sequence ID" value="NZ_JBEZFP010000015.1"/>
</dbReference>
<protein>
    <submittedName>
        <fullName evidence="3">WGR domain-containing protein</fullName>
    </submittedName>
</protein>
<dbReference type="CDD" id="cd07996">
    <property type="entry name" value="WGR_MMR_like"/>
    <property type="match status" value="1"/>
</dbReference>
<accession>A0ABV3DCT9</accession>
<sequence length="481" mass="51776">MTDSTSYLELSEDGGGSHKFYEVVVSGTDVTITYGRIGDPGKATTTPYPTAEKAAAAAAKKLAEKKRKGYEEAVRGVRKRRSVTRRSIPSQGTSASRTPSNVKRAPVLWKYNSGAAAFGVFVDGERAMVGNERGDVWSLTHEGEVTNRYQLPDGVKCIVGDESWIYAGCDDGNVYDIGGKAPRLAYEIAENIDIYWVDIHDGTLGVSDAGGGITTIDHEDESLWAERGKGTGAWMVRVDGNAVYHGHSAGVEGFSKATGERLWYQPTKGSVLFGWQEKDDVYAGTSGNKVHRIRKSDGEMLATYDCNASVFSCATARDGEYVFAGDSSSSVYCFKADGTRLWKLGTGCGSAYSMQYHEERLYIVTTGGQLACIDVSEAAIHAAEAGTVPEVRDVKLATLDAVVPSAEVETTSDAGDGIIVECVSVGSRLRVHVVSAGYEAGWNVQFPKNMRIPGARYVVEGVRESAQGGFYRAHGEIKRLV</sequence>
<gene>
    <name evidence="3" type="ORF">AB0C36_08640</name>
</gene>
<feature type="compositionally biased region" description="Polar residues" evidence="1">
    <location>
        <begin position="87"/>
        <end position="99"/>
    </location>
</feature>
<reference evidence="3 4" key="1">
    <citation type="submission" date="2024-06" db="EMBL/GenBank/DDBJ databases">
        <title>The Natural Products Discovery Center: Release of the First 8490 Sequenced Strains for Exploring Actinobacteria Biosynthetic Diversity.</title>
        <authorList>
            <person name="Kalkreuter E."/>
            <person name="Kautsar S.A."/>
            <person name="Yang D."/>
            <person name="Bader C.D."/>
            <person name="Teijaro C.N."/>
            <person name="Fluegel L."/>
            <person name="Davis C.M."/>
            <person name="Simpson J.R."/>
            <person name="Lauterbach L."/>
            <person name="Steele A.D."/>
            <person name="Gui C."/>
            <person name="Meng S."/>
            <person name="Li G."/>
            <person name="Viehrig K."/>
            <person name="Ye F."/>
            <person name="Su P."/>
            <person name="Kiefer A.F."/>
            <person name="Nichols A."/>
            <person name="Cepeda A.J."/>
            <person name="Yan W."/>
            <person name="Fan B."/>
            <person name="Jiang Y."/>
            <person name="Adhikari A."/>
            <person name="Zheng C.-J."/>
            <person name="Schuster L."/>
            <person name="Cowan T.M."/>
            <person name="Smanski M.J."/>
            <person name="Chevrette M.G."/>
            <person name="De Carvalho L.P.S."/>
            <person name="Shen B."/>
        </authorList>
    </citation>
    <scope>NUCLEOTIDE SEQUENCE [LARGE SCALE GENOMIC DNA]</scope>
    <source>
        <strain evidence="3 4">NPDC048946</strain>
    </source>
</reference>
<feature type="region of interest" description="Disordered" evidence="1">
    <location>
        <begin position="78"/>
        <end position="99"/>
    </location>
</feature>
<dbReference type="PROSITE" id="PS51977">
    <property type="entry name" value="WGR"/>
    <property type="match status" value="1"/>
</dbReference>
<dbReference type="Gene3D" id="2.20.140.10">
    <property type="entry name" value="WGR domain"/>
    <property type="match status" value="1"/>
</dbReference>
<organism evidence="3 4">
    <name type="scientific">Streptodolium elevatio</name>
    <dbReference type="NCBI Taxonomy" id="3157996"/>
    <lineage>
        <taxon>Bacteria</taxon>
        <taxon>Bacillati</taxon>
        <taxon>Actinomycetota</taxon>
        <taxon>Actinomycetes</taxon>
        <taxon>Kitasatosporales</taxon>
        <taxon>Streptomycetaceae</taxon>
        <taxon>Streptodolium</taxon>
    </lineage>
</organism>
<keyword evidence="4" id="KW-1185">Reference proteome</keyword>
<dbReference type="Pfam" id="PF13360">
    <property type="entry name" value="PQQ_2"/>
    <property type="match status" value="1"/>
</dbReference>
<evidence type="ECO:0000256" key="1">
    <source>
        <dbReference type="SAM" id="MobiDB-lite"/>
    </source>
</evidence>
<dbReference type="PANTHER" id="PTHR30634:SF13">
    <property type="entry name" value="PROTEIN YEHF"/>
    <property type="match status" value="1"/>
</dbReference>
<feature type="domain" description="WGR" evidence="2">
    <location>
        <begin position="1"/>
        <end position="83"/>
    </location>
</feature>
<dbReference type="InterPro" id="IPR011047">
    <property type="entry name" value="Quinoprotein_ADH-like_sf"/>
</dbReference>